<gene>
    <name evidence="1" type="ordered locus">Ngar_c08330</name>
</gene>
<proteinExistence type="predicted"/>
<dbReference type="AlphaFoldDB" id="K0IDL5"/>
<dbReference type="KEGG" id="nga:Ngar_c08330"/>
<organism evidence="1 2">
    <name type="scientific">Nitrososphaera gargensis (strain Ga9.2)</name>
    <dbReference type="NCBI Taxonomy" id="1237085"/>
    <lineage>
        <taxon>Archaea</taxon>
        <taxon>Nitrososphaerota</taxon>
        <taxon>Nitrososphaeria</taxon>
        <taxon>Nitrososphaerales</taxon>
        <taxon>Nitrososphaeraceae</taxon>
        <taxon>Nitrososphaera</taxon>
    </lineage>
</organism>
<evidence type="ECO:0000313" key="1">
    <source>
        <dbReference type="EMBL" id="AFU57775.1"/>
    </source>
</evidence>
<name>K0IDL5_NITGG</name>
<sequence>MLQKPLCAYSKPTVAYYEIYDDQVKFCPHREFAAVLKMLYHYFIILLLV</sequence>
<dbReference type="InParanoid" id="K0IDL5"/>
<reference evidence="1 2" key="1">
    <citation type="journal article" date="2012" name="Environ. Microbiol.">
        <title>The genome of the ammonia-oxidizing Candidatus Nitrososphaera gargensis: insights into metabolic versatility and environmental adaptations.</title>
        <authorList>
            <person name="Spang A."/>
            <person name="Poehlein A."/>
            <person name="Offre P."/>
            <person name="Zumbragel S."/>
            <person name="Haider S."/>
            <person name="Rychlik N."/>
            <person name="Nowka B."/>
            <person name="Schmeisser C."/>
            <person name="Lebedeva E.V."/>
            <person name="Rattei T."/>
            <person name="Bohm C."/>
            <person name="Schmid M."/>
            <person name="Galushko A."/>
            <person name="Hatzenpichler R."/>
            <person name="Weinmaier T."/>
            <person name="Daniel R."/>
            <person name="Schleper C."/>
            <person name="Spieck E."/>
            <person name="Streit W."/>
            <person name="Wagner M."/>
        </authorList>
    </citation>
    <scope>NUCLEOTIDE SEQUENCE [LARGE SCALE GENOMIC DNA]</scope>
    <source>
        <strain evidence="2">Ga9.2</strain>
    </source>
</reference>
<evidence type="ECO:0000313" key="2">
    <source>
        <dbReference type="Proteomes" id="UP000008037"/>
    </source>
</evidence>
<protein>
    <submittedName>
        <fullName evidence="1">Uncharacterized protein</fullName>
    </submittedName>
</protein>
<dbReference type="HOGENOM" id="CLU_3130970_0_0_2"/>
<dbReference type="EMBL" id="CP002408">
    <property type="protein sequence ID" value="AFU57775.1"/>
    <property type="molecule type" value="Genomic_DNA"/>
</dbReference>
<dbReference type="Proteomes" id="UP000008037">
    <property type="component" value="Chromosome"/>
</dbReference>
<keyword evidence="2" id="KW-1185">Reference proteome</keyword>
<dbReference type="BioCyc" id="CNIT1237085:G1324-831-MONOMER"/>
<accession>K0IDL5</accession>